<dbReference type="STRING" id="289078.A0A2X0KCH3"/>
<sequence>MLPHELCSRLSNASASRHRWVPFTPTKQHLSLLSLLLSQGFITSLSLGSTSTSSSTPPDPTTFTGTRISQKRVWAELKYRQERPVLNKMELVSKPSRKVVLDKEELSRFVRGSRVKFVRGLGMGEVALVRSGQATWVEAREAVRKGLGGEVVARVG</sequence>
<comment type="similarity">
    <text evidence="1">Belongs to the universal ribosomal protein uS8 family.</text>
</comment>
<evidence type="ECO:0000313" key="5">
    <source>
        <dbReference type="Proteomes" id="UP000249723"/>
    </source>
</evidence>
<dbReference type="GO" id="GO:1990904">
    <property type="term" value="C:ribonucleoprotein complex"/>
    <property type="evidence" value="ECO:0007669"/>
    <property type="project" value="UniProtKB-KW"/>
</dbReference>
<evidence type="ECO:0000256" key="2">
    <source>
        <dbReference type="ARBA" id="ARBA00022980"/>
    </source>
</evidence>
<dbReference type="InterPro" id="IPR035987">
    <property type="entry name" value="Ribosomal_uS8_sf"/>
</dbReference>
<dbReference type="OrthoDB" id="409928at2759"/>
<dbReference type="GO" id="GO:0006412">
    <property type="term" value="P:translation"/>
    <property type="evidence" value="ECO:0007669"/>
    <property type="project" value="InterPro"/>
</dbReference>
<keyword evidence="5" id="KW-1185">Reference proteome</keyword>
<dbReference type="Pfam" id="PF00410">
    <property type="entry name" value="Ribosomal_S8"/>
    <property type="match status" value="1"/>
</dbReference>
<name>A0A2X0KCH3_9BASI</name>
<protein>
    <submittedName>
        <fullName evidence="4">BZ3500_MvSof-1268-A1-R1_Chr1-3g02495 protein</fullName>
    </submittedName>
</protein>
<dbReference type="GO" id="GO:0003735">
    <property type="term" value="F:structural constituent of ribosome"/>
    <property type="evidence" value="ECO:0007669"/>
    <property type="project" value="InterPro"/>
</dbReference>
<dbReference type="AlphaFoldDB" id="A0A2X0KCH3"/>
<dbReference type="Gene3D" id="3.30.1370.30">
    <property type="match status" value="1"/>
</dbReference>
<evidence type="ECO:0000256" key="3">
    <source>
        <dbReference type="ARBA" id="ARBA00023274"/>
    </source>
</evidence>
<reference evidence="5" key="1">
    <citation type="submission" date="2016-10" db="EMBL/GenBank/DDBJ databases">
        <authorList>
            <person name="Jeantristanb JTB J.-T."/>
            <person name="Ricardo R."/>
        </authorList>
    </citation>
    <scope>NUCLEOTIDE SEQUENCE [LARGE SCALE GENOMIC DNA]</scope>
</reference>
<organism evidence="4 5">
    <name type="scientific">Microbotryum saponariae</name>
    <dbReference type="NCBI Taxonomy" id="289078"/>
    <lineage>
        <taxon>Eukaryota</taxon>
        <taxon>Fungi</taxon>
        <taxon>Dikarya</taxon>
        <taxon>Basidiomycota</taxon>
        <taxon>Pucciniomycotina</taxon>
        <taxon>Microbotryomycetes</taxon>
        <taxon>Microbotryales</taxon>
        <taxon>Microbotryaceae</taxon>
        <taxon>Microbotryum</taxon>
    </lineage>
</organism>
<gene>
    <name evidence="4" type="ORF">BZ3500_MVSOF-1268-A1-R1_CHR1-3G02495</name>
</gene>
<dbReference type="Gene3D" id="3.30.1490.10">
    <property type="match status" value="1"/>
</dbReference>
<evidence type="ECO:0000256" key="1">
    <source>
        <dbReference type="ARBA" id="ARBA00006471"/>
    </source>
</evidence>
<accession>A0A2X0KCH3</accession>
<dbReference type="InterPro" id="IPR000630">
    <property type="entry name" value="Ribosomal_uS8"/>
</dbReference>
<proteinExistence type="inferred from homology"/>
<keyword evidence="2" id="KW-0689">Ribosomal protein</keyword>
<dbReference type="EMBL" id="FMWP01000014">
    <property type="protein sequence ID" value="SCZ91032.1"/>
    <property type="molecule type" value="Genomic_DNA"/>
</dbReference>
<evidence type="ECO:0000313" key="4">
    <source>
        <dbReference type="EMBL" id="SCZ91032.1"/>
    </source>
</evidence>
<dbReference type="GO" id="GO:0005840">
    <property type="term" value="C:ribosome"/>
    <property type="evidence" value="ECO:0007669"/>
    <property type="project" value="UniProtKB-KW"/>
</dbReference>
<dbReference type="Proteomes" id="UP000249723">
    <property type="component" value="Unassembled WGS sequence"/>
</dbReference>
<dbReference type="SUPFAM" id="SSF56047">
    <property type="entry name" value="Ribosomal protein S8"/>
    <property type="match status" value="1"/>
</dbReference>
<keyword evidence="3" id="KW-0687">Ribonucleoprotein</keyword>